<accession>A0A6L6IZM6</accession>
<dbReference type="Proteomes" id="UP000478740">
    <property type="component" value="Unassembled WGS sequence"/>
</dbReference>
<name>A0A6L6IZM6_9RHOB</name>
<proteinExistence type="predicted"/>
<comment type="caution">
    <text evidence="1">The sequence shown here is derived from an EMBL/GenBank/DDBJ whole genome shotgun (WGS) entry which is preliminary data.</text>
</comment>
<organism evidence="1 2">
    <name type="scientific">Paracoccus shanxieyensis</name>
    <dbReference type="NCBI Taxonomy" id="2675752"/>
    <lineage>
        <taxon>Bacteria</taxon>
        <taxon>Pseudomonadati</taxon>
        <taxon>Pseudomonadota</taxon>
        <taxon>Alphaproteobacteria</taxon>
        <taxon>Rhodobacterales</taxon>
        <taxon>Paracoccaceae</taxon>
        <taxon>Paracoccus</taxon>
    </lineage>
</organism>
<sequence>MLLDGETQFSNRQAVTATAVSTNFIDLQEVGTRPFGNGPLRRDIGGWGIDLLVQVTQNFAGGTSIAVQMQTDDNPGFTSATTVAATPAVPVAQLVAGYRFPMSDFPVGTVERYVRLNYVVVGTMTAGTITAAVAAGVDRNV</sequence>
<dbReference type="AlphaFoldDB" id="A0A6L6IZM6"/>
<keyword evidence="2" id="KW-1185">Reference proteome</keyword>
<dbReference type="EMBL" id="WMII01000011">
    <property type="protein sequence ID" value="MTH65071.1"/>
    <property type="molecule type" value="Genomic_DNA"/>
</dbReference>
<gene>
    <name evidence="1" type="ORF">GL284_12425</name>
</gene>
<dbReference type="InterPro" id="IPR048922">
    <property type="entry name" value="Bbp16"/>
</dbReference>
<dbReference type="RefSeq" id="WP_155044956.1">
    <property type="nucleotide sequence ID" value="NZ_WMIH01000011.1"/>
</dbReference>
<protein>
    <submittedName>
        <fullName evidence="1">Uncharacterized protein</fullName>
    </submittedName>
</protein>
<dbReference type="Pfam" id="PF21190">
    <property type="entry name" value="Bbp16"/>
    <property type="match status" value="1"/>
</dbReference>
<evidence type="ECO:0000313" key="2">
    <source>
        <dbReference type="Proteomes" id="UP000478740"/>
    </source>
</evidence>
<reference evidence="1 2" key="1">
    <citation type="submission" date="2019-11" db="EMBL/GenBank/DDBJ databases">
        <authorList>
            <person name="Dong K."/>
        </authorList>
    </citation>
    <scope>NUCLEOTIDE SEQUENCE [LARGE SCALE GENOMIC DNA]</scope>
    <source>
        <strain evidence="1 2">DK608</strain>
    </source>
</reference>
<evidence type="ECO:0000313" key="1">
    <source>
        <dbReference type="EMBL" id="MTH65071.1"/>
    </source>
</evidence>
<dbReference type="Gene3D" id="2.60.120.1110">
    <property type="match status" value="1"/>
</dbReference>